<name>A0A6A3CRQ7_HIBSY</name>
<dbReference type="EMBL" id="VEPZ02000209">
    <property type="protein sequence ID" value="KAE8729911.1"/>
    <property type="molecule type" value="Genomic_DNA"/>
</dbReference>
<organism evidence="2 3">
    <name type="scientific">Hibiscus syriacus</name>
    <name type="common">Rose of Sharon</name>
    <dbReference type="NCBI Taxonomy" id="106335"/>
    <lineage>
        <taxon>Eukaryota</taxon>
        <taxon>Viridiplantae</taxon>
        <taxon>Streptophyta</taxon>
        <taxon>Embryophyta</taxon>
        <taxon>Tracheophyta</taxon>
        <taxon>Spermatophyta</taxon>
        <taxon>Magnoliopsida</taxon>
        <taxon>eudicotyledons</taxon>
        <taxon>Gunneridae</taxon>
        <taxon>Pentapetalae</taxon>
        <taxon>rosids</taxon>
        <taxon>malvids</taxon>
        <taxon>Malvales</taxon>
        <taxon>Malvaceae</taxon>
        <taxon>Malvoideae</taxon>
        <taxon>Hibiscus</taxon>
    </lineage>
</organism>
<dbReference type="AlphaFoldDB" id="A0A6A3CRQ7"/>
<accession>A0A6A3CRQ7</accession>
<comment type="caution">
    <text evidence="2">The sequence shown here is derived from an EMBL/GenBank/DDBJ whole genome shotgun (WGS) entry which is preliminary data.</text>
</comment>
<evidence type="ECO:0000313" key="3">
    <source>
        <dbReference type="Proteomes" id="UP000436088"/>
    </source>
</evidence>
<reference evidence="2" key="1">
    <citation type="submission" date="2019-09" db="EMBL/GenBank/DDBJ databases">
        <title>Draft genome information of white flower Hibiscus syriacus.</title>
        <authorList>
            <person name="Kim Y.-M."/>
        </authorList>
    </citation>
    <scope>NUCLEOTIDE SEQUENCE [LARGE SCALE GENOMIC DNA]</scope>
    <source>
        <strain evidence="2">YM2019G1</strain>
    </source>
</reference>
<proteinExistence type="predicted"/>
<sequence>MVRSRPAPTDVSAGQQFEDDEEKARFQNFKNRKLFFVLSFIFTEETDGGFGPDVMDIMTLLKWKKFARHPGSMNASLDVVDRHAEFETEVDSHTYDEILEDLCFANTEWNGHQMSRYSVNRERLQPRAKLWNQFLKHKLMPTSHNTTVSFSHLLLLHSIIVSRPIDVGHIIVQQVNDYLVEENAFDEILPGLSGITRARLPMLLVIENPKSKDPVHEQSAGTTQSNFEAKLPALEEAVMQTQAQLHALHGDIRNFFGYVKNRDAVVESMFQEIIPHGQQNFLGFPDEILHSMPRHLQSPSKMNMILQLMNRLLISTDLTPLNIHLLSLSKKHLVLSLYPILRLHPVVIDAPRPQLDELCVITPVLPSPASHPLASALDEELLAPTNPHHHANIEKTLKRYSCTRTAGSAREMITVTACQSFYGTTATWTIRFMLKV</sequence>
<dbReference type="Proteomes" id="UP000436088">
    <property type="component" value="Unassembled WGS sequence"/>
</dbReference>
<evidence type="ECO:0000259" key="1">
    <source>
        <dbReference type="Pfam" id="PF20167"/>
    </source>
</evidence>
<dbReference type="InterPro" id="IPR046796">
    <property type="entry name" value="Transposase_32_dom"/>
</dbReference>
<feature type="domain" description="Putative plant transposon protein" evidence="1">
    <location>
        <begin position="73"/>
        <end position="177"/>
    </location>
</feature>
<keyword evidence="3" id="KW-1185">Reference proteome</keyword>
<gene>
    <name evidence="2" type="ORF">F3Y22_tig00003041pilonHSYRG00118</name>
</gene>
<evidence type="ECO:0000313" key="2">
    <source>
        <dbReference type="EMBL" id="KAE8729911.1"/>
    </source>
</evidence>
<protein>
    <recommendedName>
        <fullName evidence="1">Putative plant transposon protein domain-containing protein</fullName>
    </recommendedName>
</protein>
<dbReference type="Pfam" id="PF20167">
    <property type="entry name" value="Transposase_32"/>
    <property type="match status" value="1"/>
</dbReference>